<keyword evidence="3" id="KW-1185">Reference proteome</keyword>
<sequence length="103" mass="11255">MGWSGMNSCSTGPAVHKECQCPPPLPGDPLDNRSHTTRSWSPGTTAAPAPQPHWPDARAETAADAYRSPGEHDLVRPHRWLPPPTGRGPRRRRTPSGLHRVTL</sequence>
<protein>
    <submittedName>
        <fullName evidence="2">Uncharacterized protein</fullName>
    </submittedName>
</protein>
<reference evidence="2" key="1">
    <citation type="journal article" date="2014" name="Int. J. Syst. Evol. Microbiol.">
        <title>Complete genome sequence of Corynebacterium casei LMG S-19264T (=DSM 44701T), isolated from a smear-ripened cheese.</title>
        <authorList>
            <consortium name="US DOE Joint Genome Institute (JGI-PGF)"/>
            <person name="Walter F."/>
            <person name="Albersmeier A."/>
            <person name="Kalinowski J."/>
            <person name="Ruckert C."/>
        </authorList>
    </citation>
    <scope>NUCLEOTIDE SEQUENCE</scope>
    <source>
        <strain evidence="2">CGMCC 4.7272</strain>
    </source>
</reference>
<feature type="region of interest" description="Disordered" evidence="1">
    <location>
        <begin position="1"/>
        <end position="103"/>
    </location>
</feature>
<accession>A0A917PDM6</accession>
<evidence type="ECO:0000313" key="3">
    <source>
        <dbReference type="Proteomes" id="UP000625682"/>
    </source>
</evidence>
<dbReference type="Proteomes" id="UP000625682">
    <property type="component" value="Unassembled WGS sequence"/>
</dbReference>
<comment type="caution">
    <text evidence="2">The sequence shown here is derived from an EMBL/GenBank/DDBJ whole genome shotgun (WGS) entry which is preliminary data.</text>
</comment>
<reference evidence="2" key="2">
    <citation type="submission" date="2020-09" db="EMBL/GenBank/DDBJ databases">
        <authorList>
            <person name="Sun Q."/>
            <person name="Zhou Y."/>
        </authorList>
    </citation>
    <scope>NUCLEOTIDE SEQUENCE</scope>
    <source>
        <strain evidence="2">CGMCC 4.7272</strain>
    </source>
</reference>
<proteinExistence type="predicted"/>
<name>A0A917PDM6_9ACTN</name>
<gene>
    <name evidence="2" type="ORF">GCM10012282_80850</name>
</gene>
<evidence type="ECO:0000313" key="2">
    <source>
        <dbReference type="EMBL" id="GGJ71770.1"/>
    </source>
</evidence>
<evidence type="ECO:0000256" key="1">
    <source>
        <dbReference type="SAM" id="MobiDB-lite"/>
    </source>
</evidence>
<organism evidence="2 3">
    <name type="scientific">Streptomyces lacrimifluminis</name>
    <dbReference type="NCBI Taxonomy" id="1500077"/>
    <lineage>
        <taxon>Bacteria</taxon>
        <taxon>Bacillati</taxon>
        <taxon>Actinomycetota</taxon>
        <taxon>Actinomycetes</taxon>
        <taxon>Kitasatosporales</taxon>
        <taxon>Streptomycetaceae</taxon>
        <taxon>Streptomyces</taxon>
    </lineage>
</organism>
<feature type="compositionally biased region" description="Polar residues" evidence="1">
    <location>
        <begin position="1"/>
        <end position="11"/>
    </location>
</feature>
<dbReference type="EMBL" id="BMMU01000074">
    <property type="protein sequence ID" value="GGJ71770.1"/>
    <property type="molecule type" value="Genomic_DNA"/>
</dbReference>
<dbReference type="AlphaFoldDB" id="A0A917PDM6"/>